<dbReference type="GO" id="GO:0016149">
    <property type="term" value="F:translation release factor activity, codon specific"/>
    <property type="evidence" value="ECO:0007669"/>
    <property type="project" value="InterPro"/>
</dbReference>
<feature type="compositionally biased region" description="Low complexity" evidence="4">
    <location>
        <begin position="46"/>
        <end position="63"/>
    </location>
</feature>
<dbReference type="SUPFAM" id="SSF75620">
    <property type="entry name" value="Release factor"/>
    <property type="match status" value="1"/>
</dbReference>
<feature type="coiled-coil region" evidence="3">
    <location>
        <begin position="124"/>
        <end position="168"/>
    </location>
</feature>
<comment type="similarity">
    <text evidence="1">Belongs to the prokaryotic/mitochondrial release factor family.</text>
</comment>
<dbReference type="Gene3D" id="3.30.160.20">
    <property type="match status" value="1"/>
</dbReference>
<dbReference type="InterPro" id="IPR000352">
    <property type="entry name" value="Pep_chain_release_fac_I"/>
</dbReference>
<keyword evidence="2" id="KW-0648">Protein biosynthesis</keyword>
<evidence type="ECO:0000256" key="3">
    <source>
        <dbReference type="SAM" id="Coils"/>
    </source>
</evidence>
<feature type="domain" description="Prokaryotic-type class I peptide chain release factors" evidence="5">
    <location>
        <begin position="300"/>
        <end position="316"/>
    </location>
</feature>
<feature type="region of interest" description="Disordered" evidence="4">
    <location>
        <begin position="1"/>
        <end position="63"/>
    </location>
</feature>
<dbReference type="PANTHER" id="PTHR43804:SF8">
    <property type="entry name" value="PEPTIDE CHAIN RELEASE FACTOR APG3, CHLOROPLASTIC"/>
    <property type="match status" value="1"/>
</dbReference>
<dbReference type="NCBIfam" id="TIGR00019">
    <property type="entry name" value="prfA"/>
    <property type="match status" value="1"/>
</dbReference>
<proteinExistence type="inferred from homology"/>
<dbReference type="InterPro" id="IPR050057">
    <property type="entry name" value="Prokaryotic/Mito_RF"/>
</dbReference>
<dbReference type="AlphaFoldDB" id="A0AAX4PA46"/>
<dbReference type="EMBL" id="CP151506">
    <property type="protein sequence ID" value="WZN62758.1"/>
    <property type="molecule type" value="Genomic_DNA"/>
</dbReference>
<dbReference type="Gene3D" id="3.30.70.1660">
    <property type="match status" value="1"/>
</dbReference>
<gene>
    <name evidence="6" type="ORF">HKI87_06g43000</name>
</gene>
<dbReference type="HAMAP" id="MF_00093">
    <property type="entry name" value="Rel_fac_1"/>
    <property type="match status" value="1"/>
</dbReference>
<dbReference type="GO" id="GO:0009507">
    <property type="term" value="C:chloroplast"/>
    <property type="evidence" value="ECO:0007669"/>
    <property type="project" value="TreeGrafter"/>
</dbReference>
<evidence type="ECO:0000256" key="1">
    <source>
        <dbReference type="ARBA" id="ARBA00010835"/>
    </source>
</evidence>
<evidence type="ECO:0000256" key="4">
    <source>
        <dbReference type="SAM" id="MobiDB-lite"/>
    </source>
</evidence>
<feature type="compositionally biased region" description="Low complexity" evidence="4">
    <location>
        <begin position="1"/>
        <end position="20"/>
    </location>
</feature>
<dbReference type="PROSITE" id="PS00745">
    <property type="entry name" value="RF_PROK_I"/>
    <property type="match status" value="1"/>
</dbReference>
<dbReference type="GO" id="GO:0032544">
    <property type="term" value="P:plastid translation"/>
    <property type="evidence" value="ECO:0007669"/>
    <property type="project" value="TreeGrafter"/>
</dbReference>
<sequence length="434" mass="47831">MATASRGAPAAARIGPLAARRGFRDPRRPRGGCTLSCRPAPASTMRARAAQDEATATTASSTSKARNANLLEFVVERMESLVGTYEGLGKKLEDPEVANNVEEAMKINKTMSAMQDQVESYRRYKDLESDFSDAREMMRDAEGDAEMAELAREEAAALGQEMSELEDRLLLLLLPKDDLDEKNIMLEIRAGTGGDEACIWAGDLIRMYQLYCEKVGWKVSVVSRNEADSGGVKDGVLEVKGVQVFSKLKFEAGVHRVQRVPATESKGRVHTSTATVAVMPEVDDVEVSVDPNDCEITTARSGGAGGQNVNKVETAVHLTHKPSGIKIFCTEQRTQLKNRERAMQILRAKLFEMQLEKQQQEMASQRKSQIGSGSRSEKIRTYNYKDSRCSDHRTKLNFDLNKTLSGELDPLISSCLAMRTEEQLKDLVAESATG</sequence>
<dbReference type="Pfam" id="PF00472">
    <property type="entry name" value="RF-1"/>
    <property type="match status" value="1"/>
</dbReference>
<dbReference type="GO" id="GO:0010027">
    <property type="term" value="P:thylakoid membrane organization"/>
    <property type="evidence" value="ECO:0007669"/>
    <property type="project" value="TreeGrafter"/>
</dbReference>
<dbReference type="InterPro" id="IPR005139">
    <property type="entry name" value="PCRF"/>
</dbReference>
<keyword evidence="7" id="KW-1185">Reference proteome</keyword>
<reference evidence="6 7" key="1">
    <citation type="submission" date="2024-03" db="EMBL/GenBank/DDBJ databases">
        <title>Complete genome sequence of the green alga Chloropicon roscoffensis RCC1871.</title>
        <authorList>
            <person name="Lemieux C."/>
            <person name="Pombert J.-F."/>
            <person name="Otis C."/>
            <person name="Turmel M."/>
        </authorList>
    </citation>
    <scope>NUCLEOTIDE SEQUENCE [LARGE SCALE GENOMIC DNA]</scope>
    <source>
        <strain evidence="6 7">RCC1871</strain>
    </source>
</reference>
<protein>
    <submittedName>
        <fullName evidence="6">Peptide chain release factor 1</fullName>
    </submittedName>
</protein>
<dbReference type="Gene3D" id="6.10.140.1950">
    <property type="match status" value="1"/>
</dbReference>
<organism evidence="6 7">
    <name type="scientific">Chloropicon roscoffensis</name>
    <dbReference type="NCBI Taxonomy" id="1461544"/>
    <lineage>
        <taxon>Eukaryota</taxon>
        <taxon>Viridiplantae</taxon>
        <taxon>Chlorophyta</taxon>
        <taxon>Chloropicophyceae</taxon>
        <taxon>Chloropicales</taxon>
        <taxon>Chloropicaceae</taxon>
        <taxon>Chloropicon</taxon>
    </lineage>
</organism>
<name>A0AAX4PA46_9CHLO</name>
<dbReference type="GO" id="GO:0009658">
    <property type="term" value="P:chloroplast organization"/>
    <property type="evidence" value="ECO:0007669"/>
    <property type="project" value="TreeGrafter"/>
</dbReference>
<dbReference type="Proteomes" id="UP001472866">
    <property type="component" value="Chromosome 06"/>
</dbReference>
<dbReference type="Pfam" id="PF03462">
    <property type="entry name" value="PCRF"/>
    <property type="match status" value="1"/>
</dbReference>
<dbReference type="InterPro" id="IPR045853">
    <property type="entry name" value="Pep_chain_release_fac_I_sf"/>
</dbReference>
<keyword evidence="3" id="KW-0175">Coiled coil</keyword>
<evidence type="ECO:0000313" key="7">
    <source>
        <dbReference type="Proteomes" id="UP001472866"/>
    </source>
</evidence>
<evidence type="ECO:0000313" key="6">
    <source>
        <dbReference type="EMBL" id="WZN62758.1"/>
    </source>
</evidence>
<evidence type="ECO:0000256" key="2">
    <source>
        <dbReference type="ARBA" id="ARBA00022917"/>
    </source>
</evidence>
<accession>A0AAX4PA46</accession>
<dbReference type="SMART" id="SM00937">
    <property type="entry name" value="PCRF"/>
    <property type="match status" value="1"/>
</dbReference>
<dbReference type="FunFam" id="3.30.160.20:FF:000004">
    <property type="entry name" value="Peptide chain release factor 1"/>
    <property type="match status" value="1"/>
</dbReference>
<dbReference type="PANTHER" id="PTHR43804">
    <property type="entry name" value="LD18447P"/>
    <property type="match status" value="1"/>
</dbReference>
<evidence type="ECO:0000259" key="5">
    <source>
        <dbReference type="PROSITE" id="PS00745"/>
    </source>
</evidence>
<dbReference type="InterPro" id="IPR004373">
    <property type="entry name" value="RF-1"/>
</dbReference>
<dbReference type="FunFam" id="3.30.70.1660:FF:000002">
    <property type="entry name" value="Peptide chain release factor 1"/>
    <property type="match status" value="1"/>
</dbReference>
<dbReference type="NCBIfam" id="NF001859">
    <property type="entry name" value="PRK00591.1"/>
    <property type="match status" value="1"/>
</dbReference>